<dbReference type="RefSeq" id="WP_284057121.1">
    <property type="nucleotide sequence ID" value="NZ_JAMSLR010000005.1"/>
</dbReference>
<evidence type="ECO:0000313" key="1">
    <source>
        <dbReference type="EMBL" id="MCM8749341.1"/>
    </source>
</evidence>
<dbReference type="EMBL" id="JAMSLR010000005">
    <property type="protein sequence ID" value="MCM8749341.1"/>
    <property type="molecule type" value="Genomic_DNA"/>
</dbReference>
<organism evidence="1 2">
    <name type="scientific">Thermalbibacter longus</name>
    <dbReference type="NCBI Taxonomy" id="2951981"/>
    <lineage>
        <taxon>Bacteria</taxon>
        <taxon>Pseudomonadati</taxon>
        <taxon>Thermomicrobiota</taxon>
        <taxon>Thermomicrobia</taxon>
        <taxon>Thermomicrobiales</taxon>
        <taxon>Thermomicrobiaceae</taxon>
        <taxon>Thermalbibacter</taxon>
    </lineage>
</organism>
<dbReference type="AlphaFoldDB" id="A0AA42BA22"/>
<dbReference type="InterPro" id="IPR010843">
    <property type="entry name" value="Uncharacterised_AroM"/>
</dbReference>
<proteinExistence type="predicted"/>
<comment type="caution">
    <text evidence="1">The sequence shown here is derived from an EMBL/GenBank/DDBJ whole genome shotgun (WGS) entry which is preliminary data.</text>
</comment>
<name>A0AA42BA22_9BACT</name>
<protein>
    <submittedName>
        <fullName evidence="1">AroM family protein</fullName>
    </submittedName>
</protein>
<accession>A0AA42BA22</accession>
<reference evidence="1" key="1">
    <citation type="submission" date="2022-06" db="EMBL/GenBank/DDBJ databases">
        <title>CFH 74404 Thermomicrobiaceae sp.</title>
        <authorList>
            <person name="Ming H."/>
            <person name="Li W.-J."/>
            <person name="Zhao Z."/>
        </authorList>
    </citation>
    <scope>NUCLEOTIDE SEQUENCE</scope>
    <source>
        <strain evidence="1">CFH 74404</strain>
    </source>
</reference>
<gene>
    <name evidence="1" type="ORF">NET02_09305</name>
</gene>
<dbReference type="Pfam" id="PF07302">
    <property type="entry name" value="AroM"/>
    <property type="match status" value="1"/>
</dbReference>
<keyword evidence="2" id="KW-1185">Reference proteome</keyword>
<evidence type="ECO:0000313" key="2">
    <source>
        <dbReference type="Proteomes" id="UP001165306"/>
    </source>
</evidence>
<dbReference type="Proteomes" id="UP001165306">
    <property type="component" value="Unassembled WGS sequence"/>
</dbReference>
<sequence>MSTVGFVTIAEAPRDDVIPDIHALLPPDVRIVERGNLNGLGTEEIAALAPDPGEVGIVARLRGGGETLLSQRKILPRMQRLVDELVRDEGADLVVILCGADWSAIDSPVPLVNPGRLFPAVIASLAFGRKLGVIKPSPGQVASEVERYRALGIEAVVTSASPYAGEERLPLVRRAAEELRDAGCELVWMTCIGMDEPMRQVVAEVTGKPVILARSLLGRIVAELVAVRQPARV</sequence>